<feature type="region of interest" description="Disordered" evidence="1">
    <location>
        <begin position="89"/>
        <end position="142"/>
    </location>
</feature>
<dbReference type="Ensembl" id="ENSCWAT00000028348.1">
    <property type="protein sequence ID" value="ENSCWAP00000026153.1"/>
    <property type="gene ID" value="ENSCWAG00000019830.1"/>
</dbReference>
<keyword evidence="3" id="KW-1185">Reference proteome</keyword>
<evidence type="ECO:0000256" key="1">
    <source>
        <dbReference type="SAM" id="MobiDB-lite"/>
    </source>
</evidence>
<feature type="compositionally biased region" description="Basic and acidic residues" evidence="1">
    <location>
        <begin position="114"/>
        <end position="124"/>
    </location>
</feature>
<proteinExistence type="predicted"/>
<name>A0A8C3YNR2_9CETA</name>
<dbReference type="Proteomes" id="UP000694540">
    <property type="component" value="Unplaced"/>
</dbReference>
<organism evidence="2 3">
    <name type="scientific">Catagonus wagneri</name>
    <name type="common">Chacoan peccary</name>
    <dbReference type="NCBI Taxonomy" id="51154"/>
    <lineage>
        <taxon>Eukaryota</taxon>
        <taxon>Metazoa</taxon>
        <taxon>Chordata</taxon>
        <taxon>Craniata</taxon>
        <taxon>Vertebrata</taxon>
        <taxon>Euteleostomi</taxon>
        <taxon>Mammalia</taxon>
        <taxon>Eutheria</taxon>
        <taxon>Laurasiatheria</taxon>
        <taxon>Artiodactyla</taxon>
        <taxon>Suina</taxon>
        <taxon>Tayassuidae</taxon>
        <taxon>Catagonus</taxon>
    </lineage>
</organism>
<dbReference type="AlphaFoldDB" id="A0A8C3YNR2"/>
<sequence>MGKPLCSAPRLFAGAVRLPSLPLHPAGVRASSHTQAPLSEGDCIPAPPPSTLQDQLCPRLALRESRSSPTALSASYFYPLLTPRCFGGGSGEATPNLPSSRWARRSSPLPAGWQREEQRRDGEGVRPLVLPRPERSRNPAPSARLLRRRRSLWEQIGRVLELPGAGAWPGFAAAARLHAGSFGSFSGVLALRPNLT</sequence>
<evidence type="ECO:0000313" key="3">
    <source>
        <dbReference type="Proteomes" id="UP000694540"/>
    </source>
</evidence>
<feature type="region of interest" description="Disordered" evidence="1">
    <location>
        <begin position="28"/>
        <end position="50"/>
    </location>
</feature>
<accession>A0A8C3YNR2</accession>
<reference evidence="2" key="1">
    <citation type="submission" date="2025-08" db="UniProtKB">
        <authorList>
            <consortium name="Ensembl"/>
        </authorList>
    </citation>
    <scope>IDENTIFICATION</scope>
</reference>
<evidence type="ECO:0000313" key="2">
    <source>
        <dbReference type="Ensembl" id="ENSCWAP00000026153.1"/>
    </source>
</evidence>
<reference evidence="2" key="2">
    <citation type="submission" date="2025-09" db="UniProtKB">
        <authorList>
            <consortium name="Ensembl"/>
        </authorList>
    </citation>
    <scope>IDENTIFICATION</scope>
</reference>
<protein>
    <submittedName>
        <fullName evidence="2">Uncharacterized protein</fullName>
    </submittedName>
</protein>